<feature type="chain" id="PRO_5024862214" description="DUF4148 domain-containing protein" evidence="1">
    <location>
        <begin position="23"/>
        <end position="64"/>
    </location>
</feature>
<sequence length="64" mass="6860">MKRVLLAIAGATALVSSVSAFAGPDWTVIDRARTYAHQQQVQQAQLQHQLQEARRASGSNAKAG</sequence>
<evidence type="ECO:0008006" key="4">
    <source>
        <dbReference type="Google" id="ProtNLM"/>
    </source>
</evidence>
<reference evidence="2 3" key="1">
    <citation type="submission" date="2019-09" db="EMBL/GenBank/DDBJ databases">
        <title>FDA dAtabase for Regulatory Grade micrObial Sequences (FDA-ARGOS): Supporting development and validation of Infectious Disease Dx tests.</title>
        <authorList>
            <person name="Sciortino C."/>
            <person name="Tallon L."/>
            <person name="Sadzewicz L."/>
            <person name="Vavikolanu K."/>
            <person name="Mehta A."/>
            <person name="Aluvathingal J."/>
            <person name="Nadendla S."/>
            <person name="Nandy P."/>
            <person name="Geyer C."/>
            <person name="Yan Y."/>
            <person name="Sichtig H."/>
        </authorList>
    </citation>
    <scope>NUCLEOTIDE SEQUENCE [LARGE SCALE GENOMIC DNA]</scope>
    <source>
        <strain evidence="2 3">FDAARGOS_664</strain>
    </source>
</reference>
<organism evidence="2 3">
    <name type="scientific">Cupriavidus pauculus</name>
    <dbReference type="NCBI Taxonomy" id="82633"/>
    <lineage>
        <taxon>Bacteria</taxon>
        <taxon>Pseudomonadati</taxon>
        <taxon>Pseudomonadota</taxon>
        <taxon>Betaproteobacteria</taxon>
        <taxon>Burkholderiales</taxon>
        <taxon>Burkholderiaceae</taxon>
        <taxon>Cupriavidus</taxon>
    </lineage>
</organism>
<protein>
    <recommendedName>
        <fullName evidence="4">DUF4148 domain-containing protein</fullName>
    </recommendedName>
</protein>
<evidence type="ECO:0000313" key="3">
    <source>
        <dbReference type="Proteomes" id="UP000322822"/>
    </source>
</evidence>
<evidence type="ECO:0000313" key="2">
    <source>
        <dbReference type="EMBL" id="QET04680.1"/>
    </source>
</evidence>
<dbReference type="AlphaFoldDB" id="A0A5P2HC83"/>
<evidence type="ECO:0000256" key="1">
    <source>
        <dbReference type="SAM" id="SignalP"/>
    </source>
</evidence>
<dbReference type="OrthoDB" id="8970390at2"/>
<keyword evidence="1" id="KW-0732">Signal</keyword>
<accession>A0A5P2HC83</accession>
<dbReference type="EMBL" id="CP044067">
    <property type="protein sequence ID" value="QET04680.1"/>
    <property type="molecule type" value="Genomic_DNA"/>
</dbReference>
<feature type="signal peptide" evidence="1">
    <location>
        <begin position="1"/>
        <end position="22"/>
    </location>
</feature>
<proteinExistence type="predicted"/>
<gene>
    <name evidence="2" type="ORF">FOB72_21520</name>
</gene>
<dbReference type="Proteomes" id="UP000322822">
    <property type="component" value="Chromosome 2"/>
</dbReference>
<name>A0A5P2HC83_9BURK</name>
<dbReference type="RefSeq" id="WP_150374741.1">
    <property type="nucleotide sequence ID" value="NZ_CP044067.1"/>
</dbReference>